<evidence type="ECO:0000256" key="7">
    <source>
        <dbReference type="ARBA" id="ARBA00023273"/>
    </source>
</evidence>
<dbReference type="InterPro" id="IPR040111">
    <property type="entry name" value="ODAD4"/>
</dbReference>
<dbReference type="GO" id="GO:0005929">
    <property type="term" value="C:cilium"/>
    <property type="evidence" value="ECO:0007669"/>
    <property type="project" value="UniProtKB-SubCell"/>
</dbReference>
<evidence type="ECO:0000313" key="9">
    <source>
        <dbReference type="EMBL" id="KAF0309205.1"/>
    </source>
</evidence>
<accession>A0A6A4WR12</accession>
<evidence type="ECO:0000256" key="1">
    <source>
        <dbReference type="ARBA" id="ARBA00004138"/>
    </source>
</evidence>
<gene>
    <name evidence="9" type="ORF">FJT64_002089</name>
</gene>
<protein>
    <recommendedName>
        <fullName evidence="11">Tetratricopeptide repeat protein 25</fullName>
    </recommendedName>
</protein>
<evidence type="ECO:0000256" key="8">
    <source>
        <dbReference type="SAM" id="MobiDB-lite"/>
    </source>
</evidence>
<organism evidence="9 10">
    <name type="scientific">Amphibalanus amphitrite</name>
    <name type="common">Striped barnacle</name>
    <name type="synonym">Balanus amphitrite</name>
    <dbReference type="NCBI Taxonomy" id="1232801"/>
    <lineage>
        <taxon>Eukaryota</taxon>
        <taxon>Metazoa</taxon>
        <taxon>Ecdysozoa</taxon>
        <taxon>Arthropoda</taxon>
        <taxon>Crustacea</taxon>
        <taxon>Multicrustacea</taxon>
        <taxon>Cirripedia</taxon>
        <taxon>Thoracica</taxon>
        <taxon>Thoracicalcarea</taxon>
        <taxon>Balanomorpha</taxon>
        <taxon>Balanoidea</taxon>
        <taxon>Balanidae</taxon>
        <taxon>Amphibalaninae</taxon>
        <taxon>Amphibalanus</taxon>
    </lineage>
</organism>
<comment type="subcellular location">
    <subcellularLocation>
        <location evidence="1">Cell projection</location>
        <location evidence="1">Cilium</location>
    </subcellularLocation>
    <subcellularLocation>
        <location evidence="2">Cytoplasm</location>
        <location evidence="2">Cytoskeleton</location>
    </subcellularLocation>
</comment>
<sequence length="343" mass="37935">MPWLPAVRNKASQDKAAPASHQFGATPAPPRDAEQDTSGSSEDDDEESSSPPRVVAWARPARLLRPVRRLMEIRQLCPHMQLMQSFVGGNVDDDSDEEHLERAKQLPAAAAGRQGGEAAAAATPYWPPASWAALERQSPAPPSPARRGRSIGSESGGPRRLGVRRRGGQAHFVDQSRAAAFSTVRDIKITLQRRTLAGKWPVTEGADWRTLASEAETAYRRQRFRYAASLFSKQGEIRLRLGRAESLARLRRFSKAGEDARWVRQKEPDNATAQLLEADALLESGEPELALVRYHCGSRSAPGHPRFAAGVRRCEGIIKRLMSKVVLRKMQAHAKCPEMCWKT</sequence>
<dbReference type="SUPFAM" id="SSF48452">
    <property type="entry name" value="TPR-like"/>
    <property type="match status" value="1"/>
</dbReference>
<feature type="region of interest" description="Disordered" evidence="8">
    <location>
        <begin position="1"/>
        <end position="54"/>
    </location>
</feature>
<keyword evidence="4" id="KW-0677">Repeat</keyword>
<dbReference type="Proteomes" id="UP000440578">
    <property type="component" value="Unassembled WGS sequence"/>
</dbReference>
<dbReference type="PANTHER" id="PTHR23040">
    <property type="match status" value="1"/>
</dbReference>
<dbReference type="Gene3D" id="1.25.40.10">
    <property type="entry name" value="Tetratricopeptide repeat domain"/>
    <property type="match status" value="1"/>
</dbReference>
<dbReference type="AlphaFoldDB" id="A0A6A4WR12"/>
<dbReference type="InterPro" id="IPR011990">
    <property type="entry name" value="TPR-like_helical_dom_sf"/>
</dbReference>
<evidence type="ECO:0000256" key="4">
    <source>
        <dbReference type="ARBA" id="ARBA00022737"/>
    </source>
</evidence>
<keyword evidence="10" id="KW-1185">Reference proteome</keyword>
<evidence type="ECO:0000256" key="3">
    <source>
        <dbReference type="ARBA" id="ARBA00022490"/>
    </source>
</evidence>
<reference evidence="9 10" key="1">
    <citation type="submission" date="2019-07" db="EMBL/GenBank/DDBJ databases">
        <title>Draft genome assembly of a fouling barnacle, Amphibalanus amphitrite (Darwin, 1854): The first reference genome for Thecostraca.</title>
        <authorList>
            <person name="Kim W."/>
        </authorList>
    </citation>
    <scope>NUCLEOTIDE SEQUENCE [LARGE SCALE GENOMIC DNA]</scope>
    <source>
        <strain evidence="9">SNU_AA5</strain>
        <tissue evidence="9">Soma without cirri and trophi</tissue>
    </source>
</reference>
<dbReference type="GO" id="GO:0005737">
    <property type="term" value="C:cytoplasm"/>
    <property type="evidence" value="ECO:0007669"/>
    <property type="project" value="TreeGrafter"/>
</dbReference>
<keyword evidence="6" id="KW-0206">Cytoskeleton</keyword>
<keyword evidence="5" id="KW-0802">TPR repeat</keyword>
<keyword evidence="3" id="KW-0963">Cytoplasm</keyword>
<evidence type="ECO:0000256" key="2">
    <source>
        <dbReference type="ARBA" id="ARBA00004245"/>
    </source>
</evidence>
<dbReference type="EMBL" id="VIIS01000425">
    <property type="protein sequence ID" value="KAF0309205.1"/>
    <property type="molecule type" value="Genomic_DNA"/>
</dbReference>
<dbReference type="GO" id="GO:0005856">
    <property type="term" value="C:cytoskeleton"/>
    <property type="evidence" value="ECO:0007669"/>
    <property type="project" value="UniProtKB-SubCell"/>
</dbReference>
<feature type="compositionally biased region" description="Low complexity" evidence="8">
    <location>
        <begin position="150"/>
        <end position="160"/>
    </location>
</feature>
<feature type="region of interest" description="Disordered" evidence="8">
    <location>
        <begin position="135"/>
        <end position="169"/>
    </location>
</feature>
<comment type="caution">
    <text evidence="9">The sequence shown here is derived from an EMBL/GenBank/DDBJ whole genome shotgun (WGS) entry which is preliminary data.</text>
</comment>
<evidence type="ECO:0000256" key="5">
    <source>
        <dbReference type="ARBA" id="ARBA00022803"/>
    </source>
</evidence>
<evidence type="ECO:0008006" key="11">
    <source>
        <dbReference type="Google" id="ProtNLM"/>
    </source>
</evidence>
<evidence type="ECO:0000256" key="6">
    <source>
        <dbReference type="ARBA" id="ARBA00023212"/>
    </source>
</evidence>
<evidence type="ECO:0000313" key="10">
    <source>
        <dbReference type="Proteomes" id="UP000440578"/>
    </source>
</evidence>
<proteinExistence type="predicted"/>
<name>A0A6A4WR12_AMPAM</name>
<dbReference type="PANTHER" id="PTHR23040:SF1">
    <property type="entry name" value="OUTER DYNEIN ARM-DOCKING COMPLEX SUBUNIT 4"/>
    <property type="match status" value="1"/>
</dbReference>
<keyword evidence="7" id="KW-0966">Cell projection</keyword>